<dbReference type="EMBL" id="JAJSOW010000106">
    <property type="protein sequence ID" value="KAI9160767.1"/>
    <property type="molecule type" value="Genomic_DNA"/>
</dbReference>
<evidence type="ECO:0000313" key="3">
    <source>
        <dbReference type="Proteomes" id="UP001064489"/>
    </source>
</evidence>
<feature type="compositionally biased region" description="Basic and acidic residues" evidence="1">
    <location>
        <begin position="39"/>
        <end position="63"/>
    </location>
</feature>
<protein>
    <submittedName>
        <fullName evidence="2">Uncharacterized protein</fullName>
    </submittedName>
</protein>
<comment type="caution">
    <text evidence="2">The sequence shown here is derived from an EMBL/GenBank/DDBJ whole genome shotgun (WGS) entry which is preliminary data.</text>
</comment>
<evidence type="ECO:0000256" key="1">
    <source>
        <dbReference type="SAM" id="MobiDB-lite"/>
    </source>
</evidence>
<proteinExistence type="predicted"/>
<dbReference type="AlphaFoldDB" id="A0AAD5NJD6"/>
<organism evidence="2 3">
    <name type="scientific">Acer negundo</name>
    <name type="common">Box elder</name>
    <dbReference type="NCBI Taxonomy" id="4023"/>
    <lineage>
        <taxon>Eukaryota</taxon>
        <taxon>Viridiplantae</taxon>
        <taxon>Streptophyta</taxon>
        <taxon>Embryophyta</taxon>
        <taxon>Tracheophyta</taxon>
        <taxon>Spermatophyta</taxon>
        <taxon>Magnoliopsida</taxon>
        <taxon>eudicotyledons</taxon>
        <taxon>Gunneridae</taxon>
        <taxon>Pentapetalae</taxon>
        <taxon>rosids</taxon>
        <taxon>malvids</taxon>
        <taxon>Sapindales</taxon>
        <taxon>Sapindaceae</taxon>
        <taxon>Hippocastanoideae</taxon>
        <taxon>Acereae</taxon>
        <taxon>Acer</taxon>
    </lineage>
</organism>
<evidence type="ECO:0000313" key="2">
    <source>
        <dbReference type="EMBL" id="KAI9160767.1"/>
    </source>
</evidence>
<dbReference type="Proteomes" id="UP001064489">
    <property type="component" value="Chromosome 2"/>
</dbReference>
<name>A0AAD5NJD6_ACENE</name>
<reference evidence="2" key="2">
    <citation type="submission" date="2023-02" db="EMBL/GenBank/DDBJ databases">
        <authorList>
            <person name="Swenson N.G."/>
            <person name="Wegrzyn J.L."/>
            <person name="Mcevoy S.L."/>
        </authorList>
    </citation>
    <scope>NUCLEOTIDE SEQUENCE</scope>
    <source>
        <strain evidence="2">91603</strain>
        <tissue evidence="2">Leaf</tissue>
    </source>
</reference>
<accession>A0AAD5NJD6</accession>
<sequence>MGNRDWNSHHNSEGHMRLSHIVEAVKRFNQRPNGIGDNPKGKDKSGEHDRGNSNSNRDLDGHVRSNSGDKLISEREISESGKDGVVIRKERSTDEVDEDLLDSNDNGLNPKPVYVFGSNKFH</sequence>
<feature type="compositionally biased region" description="Basic and acidic residues" evidence="1">
    <location>
        <begin position="71"/>
        <end position="94"/>
    </location>
</feature>
<feature type="region of interest" description="Disordered" evidence="1">
    <location>
        <begin position="1"/>
        <end position="122"/>
    </location>
</feature>
<feature type="compositionally biased region" description="Basic and acidic residues" evidence="1">
    <location>
        <begin position="1"/>
        <end position="16"/>
    </location>
</feature>
<keyword evidence="3" id="KW-1185">Reference proteome</keyword>
<reference evidence="2" key="1">
    <citation type="journal article" date="2022" name="Plant J.">
        <title>Strategies of tolerance reflected in two North American maple genomes.</title>
        <authorList>
            <person name="McEvoy S.L."/>
            <person name="Sezen U.U."/>
            <person name="Trouern-Trend A."/>
            <person name="McMahon S.M."/>
            <person name="Schaberg P.G."/>
            <person name="Yang J."/>
            <person name="Wegrzyn J.L."/>
            <person name="Swenson N.G."/>
        </authorList>
    </citation>
    <scope>NUCLEOTIDE SEQUENCE</scope>
    <source>
        <strain evidence="2">91603</strain>
    </source>
</reference>
<gene>
    <name evidence="2" type="ORF">LWI28_011322</name>
</gene>